<dbReference type="AlphaFoldDB" id="W9H187"/>
<keyword evidence="3 10" id="KW-0132">Cell division</keyword>
<dbReference type="GO" id="GO:0005829">
    <property type="term" value="C:cytosol"/>
    <property type="evidence" value="ECO:0007669"/>
    <property type="project" value="TreeGrafter"/>
</dbReference>
<keyword evidence="6" id="KW-0460">Magnesium</keyword>
<keyword evidence="13" id="KW-1185">Reference proteome</keyword>
<dbReference type="NCBIfam" id="TIGR03598">
    <property type="entry name" value="GTPase_YsxC"/>
    <property type="match status" value="1"/>
</dbReference>
<dbReference type="GO" id="GO:0005525">
    <property type="term" value="F:GTP binding"/>
    <property type="evidence" value="ECO:0007669"/>
    <property type="project" value="UniProtKB-UniRule"/>
</dbReference>
<organism evidence="12 13">
    <name type="scientific">Skermanella stibiiresistens SB22</name>
    <dbReference type="NCBI Taxonomy" id="1385369"/>
    <lineage>
        <taxon>Bacteria</taxon>
        <taxon>Pseudomonadati</taxon>
        <taxon>Pseudomonadota</taxon>
        <taxon>Alphaproteobacteria</taxon>
        <taxon>Rhodospirillales</taxon>
        <taxon>Azospirillaceae</taxon>
        <taxon>Skermanella</taxon>
    </lineage>
</organism>
<dbReference type="PROSITE" id="PS51706">
    <property type="entry name" value="G_ENGB"/>
    <property type="match status" value="1"/>
</dbReference>
<comment type="function">
    <text evidence="10">Necessary for normal cell division and for the maintenance of normal septation.</text>
</comment>
<dbReference type="GO" id="GO:0000917">
    <property type="term" value="P:division septum assembly"/>
    <property type="evidence" value="ECO:0007669"/>
    <property type="project" value="UniProtKB-KW"/>
</dbReference>
<feature type="domain" description="EngB-type G" evidence="11">
    <location>
        <begin position="46"/>
        <end position="221"/>
    </location>
</feature>
<dbReference type="Gene3D" id="3.40.50.300">
    <property type="entry name" value="P-loop containing nucleotide triphosphate hydrolases"/>
    <property type="match status" value="1"/>
</dbReference>
<dbReference type="PANTHER" id="PTHR11649:SF13">
    <property type="entry name" value="ENGB-TYPE G DOMAIN-CONTAINING PROTEIN"/>
    <property type="match status" value="1"/>
</dbReference>
<reference evidence="12 13" key="1">
    <citation type="submission" date="2013-08" db="EMBL/GenBank/DDBJ databases">
        <title>The genome sequence of Skermanella stibiiresistens.</title>
        <authorList>
            <person name="Zhu W."/>
            <person name="Wang G."/>
        </authorList>
    </citation>
    <scope>NUCLEOTIDE SEQUENCE [LARGE SCALE GENOMIC DNA]</scope>
    <source>
        <strain evidence="12 13">SB22</strain>
    </source>
</reference>
<dbReference type="PATRIC" id="fig|1385369.3.peg.4571"/>
<evidence type="ECO:0000256" key="3">
    <source>
        <dbReference type="ARBA" id="ARBA00022618"/>
    </source>
</evidence>
<dbReference type="Pfam" id="PF01926">
    <property type="entry name" value="MMR_HSR1"/>
    <property type="match status" value="1"/>
</dbReference>
<dbReference type="InterPro" id="IPR006073">
    <property type="entry name" value="GTP-bd"/>
</dbReference>
<keyword evidence="7 10" id="KW-0342">GTP-binding</keyword>
<dbReference type="Proteomes" id="UP000019486">
    <property type="component" value="Unassembled WGS sequence"/>
</dbReference>
<keyword evidence="8 10" id="KW-0717">Septation</keyword>
<dbReference type="OrthoDB" id="9804921at2"/>
<comment type="cofactor">
    <cofactor evidence="1">
        <name>Mg(2+)</name>
        <dbReference type="ChEBI" id="CHEBI:18420"/>
    </cofactor>
</comment>
<evidence type="ECO:0000256" key="9">
    <source>
        <dbReference type="ARBA" id="ARBA00023306"/>
    </source>
</evidence>
<evidence type="ECO:0000259" key="11">
    <source>
        <dbReference type="PROSITE" id="PS51706"/>
    </source>
</evidence>
<evidence type="ECO:0000256" key="8">
    <source>
        <dbReference type="ARBA" id="ARBA00023210"/>
    </source>
</evidence>
<dbReference type="InterPro" id="IPR030393">
    <property type="entry name" value="G_ENGB_dom"/>
</dbReference>
<dbReference type="SUPFAM" id="SSF52540">
    <property type="entry name" value="P-loop containing nucleoside triphosphate hydrolases"/>
    <property type="match status" value="1"/>
</dbReference>
<evidence type="ECO:0000256" key="4">
    <source>
        <dbReference type="ARBA" id="ARBA00022723"/>
    </source>
</evidence>
<accession>W9H187</accession>
<comment type="caution">
    <text evidence="12">The sequence shown here is derived from an EMBL/GenBank/DDBJ whole genome shotgun (WGS) entry which is preliminary data.</text>
</comment>
<evidence type="ECO:0000256" key="1">
    <source>
        <dbReference type="ARBA" id="ARBA00001946"/>
    </source>
</evidence>
<evidence type="ECO:0000256" key="6">
    <source>
        <dbReference type="ARBA" id="ARBA00022842"/>
    </source>
</evidence>
<gene>
    <name evidence="10" type="primary">engB</name>
    <name evidence="12" type="ORF">N825_13415</name>
</gene>
<evidence type="ECO:0000313" key="13">
    <source>
        <dbReference type="Proteomes" id="UP000019486"/>
    </source>
</evidence>
<dbReference type="PANTHER" id="PTHR11649">
    <property type="entry name" value="MSS1/TRME-RELATED GTP-BINDING PROTEIN"/>
    <property type="match status" value="1"/>
</dbReference>
<name>W9H187_9PROT</name>
<keyword evidence="5 10" id="KW-0547">Nucleotide-binding</keyword>
<proteinExistence type="inferred from homology"/>
<evidence type="ECO:0000256" key="2">
    <source>
        <dbReference type="ARBA" id="ARBA00009638"/>
    </source>
</evidence>
<evidence type="ECO:0000313" key="12">
    <source>
        <dbReference type="EMBL" id="EWY38477.1"/>
    </source>
</evidence>
<comment type="similarity">
    <text evidence="2 10">Belongs to the TRAFAC class TrmE-Era-EngA-EngB-Septin-like GTPase superfamily. EngB GTPase family.</text>
</comment>
<sequence>MTGPIIQPTLMPDEAEAGLEAGRLLFAKECEFIWGAADEANLPEAKLPEIAFAGRSNVGKSSLVNALTGRKTLARTSNTPGRTQQLNFFDLGGRVVLVDLPGYGYAKESKTKVAAWTTLVKNYLRGRVTLRRICLLIDGRHGLKPNDLEIMEMLDKAAVPYQIVLTKMDKVKKIDQPALVERTAASLKKHPAAHPEIASTSSEDGTGVVELRASLATLANPA</sequence>
<dbReference type="InterPro" id="IPR027417">
    <property type="entry name" value="P-loop_NTPase"/>
</dbReference>
<keyword evidence="9 10" id="KW-0131">Cell cycle</keyword>
<protein>
    <recommendedName>
        <fullName evidence="10">Probable GTP-binding protein EngB</fullName>
    </recommendedName>
</protein>
<evidence type="ECO:0000256" key="7">
    <source>
        <dbReference type="ARBA" id="ARBA00023134"/>
    </source>
</evidence>
<evidence type="ECO:0000256" key="5">
    <source>
        <dbReference type="ARBA" id="ARBA00022741"/>
    </source>
</evidence>
<dbReference type="STRING" id="1385369.N825_13415"/>
<dbReference type="RefSeq" id="WP_037457169.1">
    <property type="nucleotide sequence ID" value="NZ_AVFL01000018.1"/>
</dbReference>
<dbReference type="GO" id="GO:0046872">
    <property type="term" value="F:metal ion binding"/>
    <property type="evidence" value="ECO:0007669"/>
    <property type="project" value="UniProtKB-KW"/>
</dbReference>
<evidence type="ECO:0000256" key="10">
    <source>
        <dbReference type="HAMAP-Rule" id="MF_00321"/>
    </source>
</evidence>
<dbReference type="InterPro" id="IPR019987">
    <property type="entry name" value="GTP-bd_ribosome_bio_YsxC"/>
</dbReference>
<keyword evidence="4" id="KW-0479">Metal-binding</keyword>
<dbReference type="CDD" id="cd01876">
    <property type="entry name" value="YihA_EngB"/>
    <property type="match status" value="1"/>
</dbReference>
<dbReference type="EMBL" id="AVFL01000018">
    <property type="protein sequence ID" value="EWY38477.1"/>
    <property type="molecule type" value="Genomic_DNA"/>
</dbReference>
<dbReference type="HAMAP" id="MF_00321">
    <property type="entry name" value="GTPase_EngB"/>
    <property type="match status" value="1"/>
</dbReference>